<keyword evidence="10" id="KW-1185">Reference proteome</keyword>
<keyword evidence="6" id="KW-0067">ATP-binding</keyword>
<dbReference type="Gene3D" id="3.40.50.300">
    <property type="entry name" value="P-loop containing nucleotide triphosphate hydrolases"/>
    <property type="match status" value="1"/>
</dbReference>
<dbReference type="RefSeq" id="WP_246604180.1">
    <property type="nucleotide sequence ID" value="NZ_BAAAYV010000006.1"/>
</dbReference>
<comment type="similarity">
    <text evidence="2">Belongs to the ABC transporter superfamily.</text>
</comment>
<dbReference type="PROSITE" id="PS50893">
    <property type="entry name" value="ABC_TRANSPORTER_2"/>
    <property type="match status" value="1"/>
</dbReference>
<sequence length="296" mass="31744">MSLTASDPAVVAAERSAMPSPGSAPLMRVSGLRVAVDGGRREVVHGVGFEVHRGETVGIVGESGSGKTLACRSLLGILPHGADRTAGELLFDGVDLGTLSERQWRGVRGARISAVFQDPASYLNPSIRVGRQLDEVHRVRVGLSRRAARAASVAALARLGLVDPERVYLQYPFELSGGMLQRVLLAIALAAEPELLIADEATTALDVTVQAEVLDLLAELRATTGLTVILVSHDLAVVSQVCDRVYVMREGNVVEHGPTRRVLRAPQDEYTRSLLEAHDRYGIERLHADAPQEEAS</sequence>
<keyword evidence="3" id="KW-0813">Transport</keyword>
<evidence type="ECO:0000256" key="5">
    <source>
        <dbReference type="ARBA" id="ARBA00022741"/>
    </source>
</evidence>
<dbReference type="PANTHER" id="PTHR43297">
    <property type="entry name" value="OLIGOPEPTIDE TRANSPORT ATP-BINDING PROTEIN APPD"/>
    <property type="match status" value="1"/>
</dbReference>
<dbReference type="InterPro" id="IPR017871">
    <property type="entry name" value="ABC_transporter-like_CS"/>
</dbReference>
<protein>
    <recommendedName>
        <fullName evidence="8">ABC transporter domain-containing protein</fullName>
    </recommendedName>
</protein>
<dbReference type="InterPro" id="IPR003593">
    <property type="entry name" value="AAA+_ATPase"/>
</dbReference>
<reference evidence="10" key="1">
    <citation type="journal article" date="2019" name="Int. J. Syst. Evol. Microbiol.">
        <title>The Global Catalogue of Microorganisms (GCM) 10K type strain sequencing project: providing services to taxonomists for standard genome sequencing and annotation.</title>
        <authorList>
            <consortium name="The Broad Institute Genomics Platform"/>
            <consortium name="The Broad Institute Genome Sequencing Center for Infectious Disease"/>
            <person name="Wu L."/>
            <person name="Ma J."/>
        </authorList>
    </citation>
    <scope>NUCLEOTIDE SEQUENCE [LARGE SCALE GENOMIC DNA]</scope>
    <source>
        <strain evidence="10">JCM 16546</strain>
    </source>
</reference>
<evidence type="ECO:0000256" key="4">
    <source>
        <dbReference type="ARBA" id="ARBA00022475"/>
    </source>
</evidence>
<proteinExistence type="inferred from homology"/>
<comment type="subcellular location">
    <subcellularLocation>
        <location evidence="1">Cell membrane</location>
        <topology evidence="1">Peripheral membrane protein</topology>
    </subcellularLocation>
</comment>
<dbReference type="SMART" id="SM00382">
    <property type="entry name" value="AAA"/>
    <property type="match status" value="1"/>
</dbReference>
<evidence type="ECO:0000256" key="1">
    <source>
        <dbReference type="ARBA" id="ARBA00004202"/>
    </source>
</evidence>
<dbReference type="InterPro" id="IPR003439">
    <property type="entry name" value="ABC_transporter-like_ATP-bd"/>
</dbReference>
<evidence type="ECO:0000256" key="3">
    <source>
        <dbReference type="ARBA" id="ARBA00022448"/>
    </source>
</evidence>
<dbReference type="InterPro" id="IPR050388">
    <property type="entry name" value="ABC_Ni/Peptide_Import"/>
</dbReference>
<dbReference type="PANTHER" id="PTHR43297:SF2">
    <property type="entry name" value="DIPEPTIDE TRANSPORT ATP-BINDING PROTEIN DPPD"/>
    <property type="match status" value="1"/>
</dbReference>
<evidence type="ECO:0000259" key="8">
    <source>
        <dbReference type="PROSITE" id="PS50893"/>
    </source>
</evidence>
<accession>A0ABP7BB36</accession>
<comment type="caution">
    <text evidence="9">The sequence shown here is derived from an EMBL/GenBank/DDBJ whole genome shotgun (WGS) entry which is preliminary data.</text>
</comment>
<keyword evidence="5" id="KW-0547">Nucleotide-binding</keyword>
<name>A0ABP7BB36_9MICO</name>
<gene>
    <name evidence="9" type="ORF">GCM10022202_14280</name>
</gene>
<feature type="domain" description="ABC transporter" evidence="8">
    <location>
        <begin position="27"/>
        <end position="275"/>
    </location>
</feature>
<keyword evidence="7" id="KW-0472">Membrane</keyword>
<dbReference type="InterPro" id="IPR027417">
    <property type="entry name" value="P-loop_NTPase"/>
</dbReference>
<evidence type="ECO:0000313" key="10">
    <source>
        <dbReference type="Proteomes" id="UP001410795"/>
    </source>
</evidence>
<dbReference type="PROSITE" id="PS00211">
    <property type="entry name" value="ABC_TRANSPORTER_1"/>
    <property type="match status" value="1"/>
</dbReference>
<keyword evidence="4" id="KW-1003">Cell membrane</keyword>
<evidence type="ECO:0000256" key="7">
    <source>
        <dbReference type="ARBA" id="ARBA00023136"/>
    </source>
</evidence>
<evidence type="ECO:0000256" key="2">
    <source>
        <dbReference type="ARBA" id="ARBA00005417"/>
    </source>
</evidence>
<evidence type="ECO:0000256" key="6">
    <source>
        <dbReference type="ARBA" id="ARBA00022840"/>
    </source>
</evidence>
<dbReference type="Pfam" id="PF00005">
    <property type="entry name" value="ABC_tran"/>
    <property type="match status" value="1"/>
</dbReference>
<dbReference type="EMBL" id="BAAAYV010000006">
    <property type="protein sequence ID" value="GAA3655306.1"/>
    <property type="molecule type" value="Genomic_DNA"/>
</dbReference>
<dbReference type="Proteomes" id="UP001410795">
    <property type="component" value="Unassembled WGS sequence"/>
</dbReference>
<dbReference type="CDD" id="cd03257">
    <property type="entry name" value="ABC_NikE_OppD_transporters"/>
    <property type="match status" value="1"/>
</dbReference>
<evidence type="ECO:0000313" key="9">
    <source>
        <dbReference type="EMBL" id="GAA3655306.1"/>
    </source>
</evidence>
<organism evidence="9 10">
    <name type="scientific">Microbacterium marinilacus</name>
    <dbReference type="NCBI Taxonomy" id="415209"/>
    <lineage>
        <taxon>Bacteria</taxon>
        <taxon>Bacillati</taxon>
        <taxon>Actinomycetota</taxon>
        <taxon>Actinomycetes</taxon>
        <taxon>Micrococcales</taxon>
        <taxon>Microbacteriaceae</taxon>
        <taxon>Microbacterium</taxon>
    </lineage>
</organism>
<dbReference type="SUPFAM" id="SSF52540">
    <property type="entry name" value="P-loop containing nucleoside triphosphate hydrolases"/>
    <property type="match status" value="1"/>
</dbReference>